<feature type="repeat" description="ANK" evidence="3">
    <location>
        <begin position="147"/>
        <end position="187"/>
    </location>
</feature>
<dbReference type="InterPro" id="IPR002110">
    <property type="entry name" value="Ankyrin_rpt"/>
</dbReference>
<evidence type="ECO:0000256" key="3">
    <source>
        <dbReference type="PROSITE-ProRule" id="PRU00023"/>
    </source>
</evidence>
<organism evidence="5">
    <name type="scientific">Aphanomyces invadans</name>
    <dbReference type="NCBI Taxonomy" id="157072"/>
    <lineage>
        <taxon>Eukaryota</taxon>
        <taxon>Sar</taxon>
        <taxon>Stramenopiles</taxon>
        <taxon>Oomycota</taxon>
        <taxon>Saprolegniomycetes</taxon>
        <taxon>Saprolegniales</taxon>
        <taxon>Verrucalvaceae</taxon>
        <taxon>Aphanomyces</taxon>
    </lineage>
</organism>
<dbReference type="PRINTS" id="PR01415">
    <property type="entry name" value="ANKYRIN"/>
</dbReference>
<keyword evidence="1" id="KW-0677">Repeat</keyword>
<dbReference type="eggNOG" id="KOG4412">
    <property type="taxonomic scope" value="Eukaryota"/>
</dbReference>
<feature type="compositionally biased region" description="Polar residues" evidence="4">
    <location>
        <begin position="47"/>
        <end position="58"/>
    </location>
</feature>
<evidence type="ECO:0000256" key="2">
    <source>
        <dbReference type="ARBA" id="ARBA00023043"/>
    </source>
</evidence>
<gene>
    <name evidence="5" type="ORF">H310_12468</name>
</gene>
<dbReference type="AlphaFoldDB" id="A0A024TI78"/>
<feature type="compositionally biased region" description="Polar residues" evidence="4">
    <location>
        <begin position="7"/>
        <end position="18"/>
    </location>
</feature>
<feature type="region of interest" description="Disordered" evidence="4">
    <location>
        <begin position="1"/>
        <end position="60"/>
    </location>
</feature>
<dbReference type="CDD" id="cd00065">
    <property type="entry name" value="FYVE_like_SF"/>
    <property type="match status" value="1"/>
</dbReference>
<proteinExistence type="predicted"/>
<dbReference type="InterPro" id="IPR036770">
    <property type="entry name" value="Ankyrin_rpt-contain_sf"/>
</dbReference>
<dbReference type="EMBL" id="KI913990">
    <property type="protein sequence ID" value="ETV93704.1"/>
    <property type="molecule type" value="Genomic_DNA"/>
</dbReference>
<name>A0A024TI78_9STRA</name>
<dbReference type="VEuPathDB" id="FungiDB:H310_12468"/>
<evidence type="ECO:0000256" key="1">
    <source>
        <dbReference type="ARBA" id="ARBA00022737"/>
    </source>
</evidence>
<dbReference type="OrthoDB" id="341259at2759"/>
<dbReference type="RefSeq" id="XP_008877745.1">
    <property type="nucleotide sequence ID" value="XM_008879523.1"/>
</dbReference>
<dbReference type="GeneID" id="20089518"/>
<sequence>MYFGHAASTTPRQHNQRQPAPPSTDLKDAGFLPTYAMHETESPSPSPASQHGRTSSLSMDDPTVQKSLFEMFNKRGYNLISPSNSIVNGNSSFSSTASSSMSSVIGFREPVHGQTPIHIAIRRGDVQVVEALLKSGDMDILQMRDDHGNTPLHFAVGISSRRMSTSISIQMVGLLLAAGASVHAVNHKGRTPIMVHMLTIRQDDPSILTMLLKEGSNVNATVDRVPLLHLAVAARLPIITATLVTHGADLHAVNELGLYLREAAPMNMLVTMLAHLTVTPSFVPFEAHSQCMDCHRYIKPSKRPSMFRWLFRSKAEATHCFLCGWVYCSSCTGVHALREALPPFFHRSEAEELEDKQSRNGKCTTPAGPFKMPRPGRAPVGLRKDVAIRCCRICANLLKERLVKSARASLYQFQQGSSASHLSR</sequence>
<dbReference type="SMART" id="SM00248">
    <property type="entry name" value="ANK"/>
    <property type="match status" value="4"/>
</dbReference>
<evidence type="ECO:0000313" key="5">
    <source>
        <dbReference type="EMBL" id="ETV93704.1"/>
    </source>
</evidence>
<reference evidence="5" key="1">
    <citation type="submission" date="2013-12" db="EMBL/GenBank/DDBJ databases">
        <title>The Genome Sequence of Aphanomyces invadans NJM9701.</title>
        <authorList>
            <consortium name="The Broad Institute Genomics Platform"/>
            <person name="Russ C."/>
            <person name="Tyler B."/>
            <person name="van West P."/>
            <person name="Dieguez-Uribeondo J."/>
            <person name="Young S.K."/>
            <person name="Zeng Q."/>
            <person name="Gargeya S."/>
            <person name="Fitzgerald M."/>
            <person name="Abouelleil A."/>
            <person name="Alvarado L."/>
            <person name="Chapman S.B."/>
            <person name="Gainer-Dewar J."/>
            <person name="Goldberg J."/>
            <person name="Griggs A."/>
            <person name="Gujja S."/>
            <person name="Hansen M."/>
            <person name="Howarth C."/>
            <person name="Imamovic A."/>
            <person name="Ireland A."/>
            <person name="Larimer J."/>
            <person name="McCowan C."/>
            <person name="Murphy C."/>
            <person name="Pearson M."/>
            <person name="Poon T.W."/>
            <person name="Priest M."/>
            <person name="Roberts A."/>
            <person name="Saif S."/>
            <person name="Shea T."/>
            <person name="Sykes S."/>
            <person name="Wortman J."/>
            <person name="Nusbaum C."/>
            <person name="Birren B."/>
        </authorList>
    </citation>
    <scope>NUCLEOTIDE SEQUENCE [LARGE SCALE GENOMIC DNA]</scope>
    <source>
        <strain evidence="5">NJM9701</strain>
    </source>
</reference>
<accession>A0A024TI78</accession>
<dbReference type="PROSITE" id="PS50297">
    <property type="entry name" value="ANK_REP_REGION"/>
    <property type="match status" value="1"/>
</dbReference>
<dbReference type="SUPFAM" id="SSF48403">
    <property type="entry name" value="Ankyrin repeat"/>
    <property type="match status" value="1"/>
</dbReference>
<feature type="region of interest" description="Disordered" evidence="4">
    <location>
        <begin position="351"/>
        <end position="377"/>
    </location>
</feature>
<dbReference type="PANTHER" id="PTHR24198">
    <property type="entry name" value="ANKYRIN REPEAT AND PROTEIN KINASE DOMAIN-CONTAINING PROTEIN"/>
    <property type="match status" value="1"/>
</dbReference>
<dbReference type="STRING" id="157072.A0A024TI78"/>
<evidence type="ECO:0000256" key="4">
    <source>
        <dbReference type="SAM" id="MobiDB-lite"/>
    </source>
</evidence>
<dbReference type="PANTHER" id="PTHR24198:SF165">
    <property type="entry name" value="ANKYRIN REPEAT-CONTAINING PROTEIN-RELATED"/>
    <property type="match status" value="1"/>
</dbReference>
<feature type="repeat" description="ANK" evidence="3">
    <location>
        <begin position="112"/>
        <end position="136"/>
    </location>
</feature>
<keyword evidence="2 3" id="KW-0040">ANK repeat</keyword>
<dbReference type="Gene3D" id="1.25.40.20">
    <property type="entry name" value="Ankyrin repeat-containing domain"/>
    <property type="match status" value="1"/>
</dbReference>
<dbReference type="Pfam" id="PF12796">
    <property type="entry name" value="Ank_2"/>
    <property type="match status" value="1"/>
</dbReference>
<dbReference type="PROSITE" id="PS50088">
    <property type="entry name" value="ANK_REPEAT"/>
    <property type="match status" value="2"/>
</dbReference>
<protein>
    <submittedName>
        <fullName evidence="5">Uncharacterized protein</fullName>
    </submittedName>
</protein>